<dbReference type="SUPFAM" id="SSF55174">
    <property type="entry name" value="Alpha-L RNA-binding motif"/>
    <property type="match status" value="1"/>
</dbReference>
<dbReference type="Gene3D" id="3.10.290.10">
    <property type="entry name" value="RNA-binding S4 domain"/>
    <property type="match status" value="1"/>
</dbReference>
<dbReference type="GO" id="GO:0042274">
    <property type="term" value="P:ribosomal small subunit biogenesis"/>
    <property type="evidence" value="ECO:0007669"/>
    <property type="project" value="TreeGrafter"/>
</dbReference>
<accession>A0A0C3NAV0</accession>
<dbReference type="HOGENOM" id="CLU_041823_0_0_1"/>
<evidence type="ECO:0000313" key="9">
    <source>
        <dbReference type="EMBL" id="KIP01629.1"/>
    </source>
</evidence>
<organism evidence="9 10">
    <name type="scientific">Phlebiopsis gigantea (strain 11061_1 CR5-6)</name>
    <name type="common">White-rot fungus</name>
    <name type="synonym">Peniophora gigantea</name>
    <dbReference type="NCBI Taxonomy" id="745531"/>
    <lineage>
        <taxon>Eukaryota</taxon>
        <taxon>Fungi</taxon>
        <taxon>Dikarya</taxon>
        <taxon>Basidiomycota</taxon>
        <taxon>Agaricomycotina</taxon>
        <taxon>Agaricomycetes</taxon>
        <taxon>Polyporales</taxon>
        <taxon>Phanerochaetaceae</taxon>
        <taxon>Phlebiopsis</taxon>
    </lineage>
</organism>
<dbReference type="Proteomes" id="UP000053257">
    <property type="component" value="Unassembled WGS sequence"/>
</dbReference>
<keyword evidence="2 6" id="KW-0699">rRNA-binding</keyword>
<dbReference type="PANTHER" id="PTHR11831:SF4">
    <property type="entry name" value="SMALL RIBOSOMAL SUBUNIT PROTEIN US4M"/>
    <property type="match status" value="1"/>
</dbReference>
<dbReference type="InterPro" id="IPR002942">
    <property type="entry name" value="S4_RNA-bd"/>
</dbReference>
<feature type="compositionally biased region" description="Low complexity" evidence="7">
    <location>
        <begin position="217"/>
        <end position="233"/>
    </location>
</feature>
<reference evidence="9 10" key="1">
    <citation type="journal article" date="2014" name="PLoS Genet.">
        <title>Analysis of the Phlebiopsis gigantea genome, transcriptome and secretome provides insight into its pioneer colonization strategies of wood.</title>
        <authorList>
            <person name="Hori C."/>
            <person name="Ishida T."/>
            <person name="Igarashi K."/>
            <person name="Samejima M."/>
            <person name="Suzuki H."/>
            <person name="Master E."/>
            <person name="Ferreira P."/>
            <person name="Ruiz-Duenas F.J."/>
            <person name="Held B."/>
            <person name="Canessa P."/>
            <person name="Larrondo L.F."/>
            <person name="Schmoll M."/>
            <person name="Druzhinina I.S."/>
            <person name="Kubicek C.P."/>
            <person name="Gaskell J.A."/>
            <person name="Kersten P."/>
            <person name="St John F."/>
            <person name="Glasner J."/>
            <person name="Sabat G."/>
            <person name="Splinter BonDurant S."/>
            <person name="Syed K."/>
            <person name="Yadav J."/>
            <person name="Mgbeahuruike A.C."/>
            <person name="Kovalchuk A."/>
            <person name="Asiegbu F.O."/>
            <person name="Lackner G."/>
            <person name="Hoffmeister D."/>
            <person name="Rencoret J."/>
            <person name="Gutierrez A."/>
            <person name="Sun H."/>
            <person name="Lindquist E."/>
            <person name="Barry K."/>
            <person name="Riley R."/>
            <person name="Grigoriev I.V."/>
            <person name="Henrissat B."/>
            <person name="Kues U."/>
            <person name="Berka R.M."/>
            <person name="Martinez A.T."/>
            <person name="Covert S.F."/>
            <person name="Blanchette R.A."/>
            <person name="Cullen D."/>
        </authorList>
    </citation>
    <scope>NUCLEOTIDE SEQUENCE [LARGE SCALE GENOMIC DNA]</scope>
    <source>
        <strain evidence="9 10">11061_1 CR5-6</strain>
    </source>
</reference>
<evidence type="ECO:0000256" key="7">
    <source>
        <dbReference type="SAM" id="MobiDB-lite"/>
    </source>
</evidence>
<evidence type="ECO:0000256" key="1">
    <source>
        <dbReference type="ARBA" id="ARBA00007465"/>
    </source>
</evidence>
<protein>
    <recommendedName>
        <fullName evidence="8">RNA-binding S4 domain-containing protein</fullName>
    </recommendedName>
</protein>
<keyword evidence="5" id="KW-0687">Ribonucleoprotein</keyword>
<sequence>MRDVNVFCFKRALPRMSWSPRNLFNLYQRCIGPGRADTRFTESSQTLFQQRWISKRLLRAYHGDYINEHIFKRWYLPATIPDVRPKRNFKQEDEAIGLARWARKDKPADAAAKERGREAEEKTLAPVGSLMFTELERRIDVVIFRACLATSVYEARRLVIHGDVLLNGKKHQNANTRLAPGDMVSVDPKAIRFLQPRSEKTAKRHEDAEEASEEDAAAASETTSSASNELEASVTETDKGAKPWKKLKKDQGLTPFNLPDYASPWIFIPAYIEPSFATCSAIYLRHPTARPGYSEIPTPYDADGEVVRLSWEWYTRVRPRIRSKSQKAREPENRK</sequence>
<dbReference type="PANTHER" id="PTHR11831">
    <property type="entry name" value="30S 40S RIBOSOMAL PROTEIN"/>
    <property type="match status" value="1"/>
</dbReference>
<keyword evidence="3 6" id="KW-0694">RNA-binding</keyword>
<evidence type="ECO:0000256" key="5">
    <source>
        <dbReference type="ARBA" id="ARBA00023274"/>
    </source>
</evidence>
<dbReference type="GO" id="GO:0005763">
    <property type="term" value="C:mitochondrial small ribosomal subunit"/>
    <property type="evidence" value="ECO:0007669"/>
    <property type="project" value="TreeGrafter"/>
</dbReference>
<evidence type="ECO:0000256" key="4">
    <source>
        <dbReference type="ARBA" id="ARBA00022980"/>
    </source>
</evidence>
<dbReference type="AlphaFoldDB" id="A0A0C3NAV0"/>
<keyword evidence="10" id="KW-1185">Reference proteome</keyword>
<evidence type="ECO:0000259" key="8">
    <source>
        <dbReference type="SMART" id="SM00363"/>
    </source>
</evidence>
<dbReference type="OrthoDB" id="3356781at2759"/>
<dbReference type="InterPro" id="IPR018079">
    <property type="entry name" value="Ribosomal_uS4_CS"/>
</dbReference>
<dbReference type="PROSITE" id="PS00632">
    <property type="entry name" value="RIBOSOMAL_S4"/>
    <property type="match status" value="1"/>
</dbReference>
<dbReference type="InterPro" id="IPR036986">
    <property type="entry name" value="S4_RNA-bd_sf"/>
</dbReference>
<dbReference type="GO" id="GO:0003735">
    <property type="term" value="F:structural constituent of ribosome"/>
    <property type="evidence" value="ECO:0007669"/>
    <property type="project" value="TreeGrafter"/>
</dbReference>
<name>A0A0C3NAV0_PHLG1</name>
<evidence type="ECO:0000256" key="2">
    <source>
        <dbReference type="ARBA" id="ARBA00022730"/>
    </source>
</evidence>
<dbReference type="STRING" id="745531.A0A0C3NAV0"/>
<comment type="similarity">
    <text evidence="1">Belongs to the universal ribosomal protein uS4 family.</text>
</comment>
<dbReference type="Pfam" id="PF01479">
    <property type="entry name" value="S4"/>
    <property type="match status" value="1"/>
</dbReference>
<dbReference type="PROSITE" id="PS50889">
    <property type="entry name" value="S4"/>
    <property type="match status" value="1"/>
</dbReference>
<dbReference type="GO" id="GO:0019843">
    <property type="term" value="F:rRNA binding"/>
    <property type="evidence" value="ECO:0007669"/>
    <property type="project" value="UniProtKB-KW"/>
</dbReference>
<proteinExistence type="inferred from homology"/>
<evidence type="ECO:0000256" key="6">
    <source>
        <dbReference type="PROSITE-ProRule" id="PRU00182"/>
    </source>
</evidence>
<evidence type="ECO:0000256" key="3">
    <source>
        <dbReference type="ARBA" id="ARBA00022884"/>
    </source>
</evidence>
<dbReference type="CDD" id="cd00165">
    <property type="entry name" value="S4"/>
    <property type="match status" value="1"/>
</dbReference>
<dbReference type="SMART" id="SM00363">
    <property type="entry name" value="S4"/>
    <property type="match status" value="1"/>
</dbReference>
<feature type="compositionally biased region" description="Basic and acidic residues" evidence="7">
    <location>
        <begin position="197"/>
        <end position="207"/>
    </location>
</feature>
<dbReference type="EMBL" id="KN840757">
    <property type="protein sequence ID" value="KIP01629.1"/>
    <property type="molecule type" value="Genomic_DNA"/>
</dbReference>
<keyword evidence="4" id="KW-0689">Ribosomal protein</keyword>
<feature type="region of interest" description="Disordered" evidence="7">
    <location>
        <begin position="195"/>
        <end position="246"/>
    </location>
</feature>
<feature type="domain" description="RNA-binding S4" evidence="8">
    <location>
        <begin position="137"/>
        <end position="199"/>
    </location>
</feature>
<evidence type="ECO:0000313" key="10">
    <source>
        <dbReference type="Proteomes" id="UP000053257"/>
    </source>
</evidence>
<gene>
    <name evidence="9" type="ORF">PHLGIDRAFT_131176</name>
</gene>
<dbReference type="InterPro" id="IPR022801">
    <property type="entry name" value="Ribosomal_uS4"/>
</dbReference>